<organism evidence="1 2">
    <name type="scientific">Shewanella inventionis</name>
    <dbReference type="NCBI Taxonomy" id="1738770"/>
    <lineage>
        <taxon>Bacteria</taxon>
        <taxon>Pseudomonadati</taxon>
        <taxon>Pseudomonadota</taxon>
        <taxon>Gammaproteobacteria</taxon>
        <taxon>Alteromonadales</taxon>
        <taxon>Shewanellaceae</taxon>
        <taxon>Shewanella</taxon>
    </lineage>
</organism>
<dbReference type="Pfam" id="PF11140">
    <property type="entry name" value="DUF2913"/>
    <property type="match status" value="1"/>
</dbReference>
<dbReference type="Proteomes" id="UP000617555">
    <property type="component" value="Unassembled WGS sequence"/>
</dbReference>
<evidence type="ECO:0000313" key="2">
    <source>
        <dbReference type="Proteomes" id="UP000617555"/>
    </source>
</evidence>
<reference evidence="2" key="1">
    <citation type="journal article" date="2019" name="Int. J. Syst. Evol. Microbiol.">
        <title>The Global Catalogue of Microorganisms (GCM) 10K type strain sequencing project: providing services to taxonomists for standard genome sequencing and annotation.</title>
        <authorList>
            <consortium name="The Broad Institute Genomics Platform"/>
            <consortium name="The Broad Institute Genome Sequencing Center for Infectious Disease"/>
            <person name="Wu L."/>
            <person name="Ma J."/>
        </authorList>
    </citation>
    <scope>NUCLEOTIDE SEQUENCE [LARGE SCALE GENOMIC DNA]</scope>
    <source>
        <strain evidence="2">CGMCC 1.15339</strain>
    </source>
</reference>
<comment type="caution">
    <text evidence="1">The sequence shown here is derived from an EMBL/GenBank/DDBJ whole genome shotgun (WGS) entry which is preliminary data.</text>
</comment>
<dbReference type="InterPro" id="IPR021316">
    <property type="entry name" value="DUF2913"/>
</dbReference>
<gene>
    <name evidence="1" type="ORF">GCM10011607_12150</name>
</gene>
<evidence type="ECO:0008006" key="3">
    <source>
        <dbReference type="Google" id="ProtNLM"/>
    </source>
</evidence>
<sequence length="227" mass="26215">MFKEHVDGTFQRWYAGMRETYLLKMAKFRSKIEKGNVVMTQYYESLKQVCENCLINLYLEVADNPRFTPLSTRSQIIKKFIKPKIKLQQYKLIKKELKRLSLAKEHVLLETELQKLLVNLTVYKGKGDAEALLFDYLGNLYDWTGLMIQISTPQTVAEPGNIYLCKDETFNKLSSDGQYLEPINLFVYCETEDELADVLIKAGEDNRFTVSVAQSNGSHAKLEVLPH</sequence>
<protein>
    <recommendedName>
        <fullName evidence="3">DUF2913 family protein</fullName>
    </recommendedName>
</protein>
<name>A0ABQ1IX33_9GAMM</name>
<accession>A0ABQ1IX33</accession>
<dbReference type="EMBL" id="BMII01000008">
    <property type="protein sequence ID" value="GGB53203.1"/>
    <property type="molecule type" value="Genomic_DNA"/>
</dbReference>
<keyword evidence="2" id="KW-1185">Reference proteome</keyword>
<proteinExistence type="predicted"/>
<evidence type="ECO:0000313" key="1">
    <source>
        <dbReference type="EMBL" id="GGB53203.1"/>
    </source>
</evidence>